<protein>
    <recommendedName>
        <fullName evidence="2">VQ domain-containing protein</fullName>
    </recommendedName>
</protein>
<dbReference type="InterPro" id="IPR008889">
    <property type="entry name" value="VQ"/>
</dbReference>
<dbReference type="Gramene" id="OE9A000209T1">
    <property type="protein sequence ID" value="OE9A000209C1"/>
    <property type="gene ID" value="OE9A000209"/>
</dbReference>
<dbReference type="AlphaFoldDB" id="A0A8S0P9P8"/>
<feature type="region of interest" description="Disordered" evidence="1">
    <location>
        <begin position="1"/>
        <end position="25"/>
    </location>
</feature>
<accession>A0A8S0P9P8</accession>
<dbReference type="OrthoDB" id="914198at2759"/>
<evidence type="ECO:0000256" key="1">
    <source>
        <dbReference type="SAM" id="MobiDB-lite"/>
    </source>
</evidence>
<evidence type="ECO:0000259" key="2">
    <source>
        <dbReference type="Pfam" id="PF05678"/>
    </source>
</evidence>
<dbReference type="InterPro" id="IPR039609">
    <property type="entry name" value="VQ_15/22"/>
</dbReference>
<keyword evidence="4" id="KW-1185">Reference proteome</keyword>
<feature type="compositionally biased region" description="Polar residues" evidence="1">
    <location>
        <begin position="1"/>
        <end position="16"/>
    </location>
</feature>
<reference evidence="3 4" key="1">
    <citation type="submission" date="2019-12" db="EMBL/GenBank/DDBJ databases">
        <authorList>
            <person name="Alioto T."/>
            <person name="Alioto T."/>
            <person name="Gomez Garrido J."/>
        </authorList>
    </citation>
    <scope>NUCLEOTIDE SEQUENCE [LARGE SCALE GENOMIC DNA]</scope>
</reference>
<dbReference type="PANTHER" id="PTHR33179">
    <property type="entry name" value="VQ MOTIF-CONTAINING PROTEIN"/>
    <property type="match status" value="1"/>
</dbReference>
<dbReference type="PANTHER" id="PTHR33179:SF29">
    <property type="entry name" value="OS06G0666400 PROTEIN"/>
    <property type="match status" value="1"/>
</dbReference>
<evidence type="ECO:0000313" key="3">
    <source>
        <dbReference type="EMBL" id="CAA2934394.1"/>
    </source>
</evidence>
<gene>
    <name evidence="3" type="ORF">OLEA9_A000209</name>
</gene>
<feature type="domain" description="VQ" evidence="2">
    <location>
        <begin position="40"/>
        <end position="62"/>
    </location>
</feature>
<dbReference type="EMBL" id="CACTIH010000014">
    <property type="protein sequence ID" value="CAA2934394.1"/>
    <property type="molecule type" value="Genomic_DNA"/>
</dbReference>
<proteinExistence type="predicted"/>
<name>A0A8S0P9P8_OLEEU</name>
<comment type="caution">
    <text evidence="3">The sequence shown here is derived from an EMBL/GenBank/DDBJ whole genome shotgun (WGS) entry which is preliminary data.</text>
</comment>
<dbReference type="Proteomes" id="UP000594638">
    <property type="component" value="Unassembled WGS sequence"/>
</dbReference>
<dbReference type="Pfam" id="PF05678">
    <property type="entry name" value="VQ"/>
    <property type="match status" value="1"/>
</dbReference>
<sequence length="174" mass="19823">MQSSDNQPYYQENMSMPTDPKNDDLIEPVRRRSRASKKTPTTILNASTSNFRALVQQFTGCHTRAYRGPIYLNFSLNNHQLVQEHNDCLVPTSKPVSLAFTENSQQQLQEDHKLHQQLAQEQIFNEASVSTVVRNPGQLTLDDFDMDNDVYLQELVPPAGDYSLSDNTYGDLWG</sequence>
<evidence type="ECO:0000313" key="4">
    <source>
        <dbReference type="Proteomes" id="UP000594638"/>
    </source>
</evidence>
<organism evidence="3 4">
    <name type="scientific">Olea europaea subsp. europaea</name>
    <dbReference type="NCBI Taxonomy" id="158383"/>
    <lineage>
        <taxon>Eukaryota</taxon>
        <taxon>Viridiplantae</taxon>
        <taxon>Streptophyta</taxon>
        <taxon>Embryophyta</taxon>
        <taxon>Tracheophyta</taxon>
        <taxon>Spermatophyta</taxon>
        <taxon>Magnoliopsida</taxon>
        <taxon>eudicotyledons</taxon>
        <taxon>Gunneridae</taxon>
        <taxon>Pentapetalae</taxon>
        <taxon>asterids</taxon>
        <taxon>lamiids</taxon>
        <taxon>Lamiales</taxon>
        <taxon>Oleaceae</taxon>
        <taxon>Oleeae</taxon>
        <taxon>Olea</taxon>
    </lineage>
</organism>